<gene>
    <name evidence="2" type="ORF">GCM10008938_00980</name>
</gene>
<dbReference type="RefSeq" id="WP_188998179.1">
    <property type="nucleotide sequence ID" value="NZ_BMOD01000001.1"/>
</dbReference>
<organism evidence="2 3">
    <name type="scientific">Deinococcus roseus</name>
    <dbReference type="NCBI Taxonomy" id="392414"/>
    <lineage>
        <taxon>Bacteria</taxon>
        <taxon>Thermotogati</taxon>
        <taxon>Deinococcota</taxon>
        <taxon>Deinococci</taxon>
        <taxon>Deinococcales</taxon>
        <taxon>Deinococcaceae</taxon>
        <taxon>Deinococcus</taxon>
    </lineage>
</organism>
<comment type="caution">
    <text evidence="2">The sequence shown here is derived from an EMBL/GenBank/DDBJ whole genome shotgun (WGS) entry which is preliminary data.</text>
</comment>
<evidence type="ECO:0000313" key="3">
    <source>
        <dbReference type="Proteomes" id="UP000632222"/>
    </source>
</evidence>
<reference evidence="3" key="1">
    <citation type="journal article" date="2019" name="Int. J. Syst. Evol. Microbiol.">
        <title>The Global Catalogue of Microorganisms (GCM) 10K type strain sequencing project: providing services to taxonomists for standard genome sequencing and annotation.</title>
        <authorList>
            <consortium name="The Broad Institute Genomics Platform"/>
            <consortium name="The Broad Institute Genome Sequencing Center for Infectious Disease"/>
            <person name="Wu L."/>
            <person name="Ma J."/>
        </authorList>
    </citation>
    <scope>NUCLEOTIDE SEQUENCE [LARGE SCALE GENOMIC DNA]</scope>
    <source>
        <strain evidence="3">JCM 14370</strain>
    </source>
</reference>
<keyword evidence="3" id="KW-1185">Reference proteome</keyword>
<name>A0ABQ2CTS7_9DEIO</name>
<proteinExistence type="predicted"/>
<dbReference type="PROSITE" id="PS51257">
    <property type="entry name" value="PROKAR_LIPOPROTEIN"/>
    <property type="match status" value="1"/>
</dbReference>
<keyword evidence="1" id="KW-0732">Signal</keyword>
<protein>
    <recommendedName>
        <fullName evidence="4">DUF4136 domain-containing protein</fullName>
    </recommendedName>
</protein>
<evidence type="ECO:0008006" key="4">
    <source>
        <dbReference type="Google" id="ProtNLM"/>
    </source>
</evidence>
<accession>A0ABQ2CTS7</accession>
<evidence type="ECO:0000256" key="1">
    <source>
        <dbReference type="SAM" id="SignalP"/>
    </source>
</evidence>
<feature type="chain" id="PRO_5045276006" description="DUF4136 domain-containing protein" evidence="1">
    <location>
        <begin position="21"/>
        <end position="162"/>
    </location>
</feature>
<evidence type="ECO:0000313" key="2">
    <source>
        <dbReference type="EMBL" id="GGJ18672.1"/>
    </source>
</evidence>
<feature type="signal peptide" evidence="1">
    <location>
        <begin position="1"/>
        <end position="20"/>
    </location>
</feature>
<sequence length="162" mass="17981">MKHPWTALLLCLVFSGCAPATVLQATPIALQQELKKPVVVDAFVMGEFSGALGGRFKDLLATELETRRFRLLWDPAKTDGDHLLVANVESREGGKPSDPQLISQVTLRVIERQSGDTLWRYTYQRNFFSGSTDQQTARELAGALLRSFVPRAEIVNPSPVKL</sequence>
<dbReference type="Proteomes" id="UP000632222">
    <property type="component" value="Unassembled WGS sequence"/>
</dbReference>
<dbReference type="EMBL" id="BMOD01000001">
    <property type="protein sequence ID" value="GGJ18672.1"/>
    <property type="molecule type" value="Genomic_DNA"/>
</dbReference>